<evidence type="ECO:0000313" key="3">
    <source>
        <dbReference type="EMBL" id="GBG82183.1"/>
    </source>
</evidence>
<dbReference type="Gramene" id="GBG82183">
    <property type="protein sequence ID" value="GBG82183"/>
    <property type="gene ID" value="CBR_g34465"/>
</dbReference>
<name>A0A388LIW9_CHABU</name>
<dbReference type="Proteomes" id="UP000265515">
    <property type="component" value="Unassembled WGS sequence"/>
</dbReference>
<keyword evidence="4" id="KW-1185">Reference proteome</keyword>
<feature type="compositionally biased region" description="Basic and acidic residues" evidence="1">
    <location>
        <begin position="89"/>
        <end position="98"/>
    </location>
</feature>
<proteinExistence type="predicted"/>
<feature type="chain" id="PRO_5017484134" description="Secreted protein" evidence="2">
    <location>
        <begin position="18"/>
        <end position="98"/>
    </location>
</feature>
<organism evidence="3 4">
    <name type="scientific">Chara braunii</name>
    <name type="common">Braun's stonewort</name>
    <dbReference type="NCBI Taxonomy" id="69332"/>
    <lineage>
        <taxon>Eukaryota</taxon>
        <taxon>Viridiplantae</taxon>
        <taxon>Streptophyta</taxon>
        <taxon>Charophyceae</taxon>
        <taxon>Charales</taxon>
        <taxon>Characeae</taxon>
        <taxon>Chara</taxon>
    </lineage>
</organism>
<comment type="caution">
    <text evidence="3">The sequence shown here is derived from an EMBL/GenBank/DDBJ whole genome shotgun (WGS) entry which is preliminary data.</text>
</comment>
<evidence type="ECO:0000256" key="2">
    <source>
        <dbReference type="SAM" id="SignalP"/>
    </source>
</evidence>
<evidence type="ECO:0000313" key="4">
    <source>
        <dbReference type="Proteomes" id="UP000265515"/>
    </source>
</evidence>
<feature type="region of interest" description="Disordered" evidence="1">
    <location>
        <begin position="17"/>
        <end position="98"/>
    </location>
</feature>
<feature type="signal peptide" evidence="2">
    <location>
        <begin position="1"/>
        <end position="17"/>
    </location>
</feature>
<protein>
    <recommendedName>
        <fullName evidence="5">Secreted protein</fullName>
    </recommendedName>
</protein>
<reference evidence="3 4" key="1">
    <citation type="journal article" date="2018" name="Cell">
        <title>The Chara Genome: Secondary Complexity and Implications for Plant Terrestrialization.</title>
        <authorList>
            <person name="Nishiyama T."/>
            <person name="Sakayama H."/>
            <person name="Vries J.D."/>
            <person name="Buschmann H."/>
            <person name="Saint-Marcoux D."/>
            <person name="Ullrich K.K."/>
            <person name="Haas F.B."/>
            <person name="Vanderstraeten L."/>
            <person name="Becker D."/>
            <person name="Lang D."/>
            <person name="Vosolsobe S."/>
            <person name="Rombauts S."/>
            <person name="Wilhelmsson P.K.I."/>
            <person name="Janitza P."/>
            <person name="Kern R."/>
            <person name="Heyl A."/>
            <person name="Rumpler F."/>
            <person name="Villalobos L.I.A.C."/>
            <person name="Clay J.M."/>
            <person name="Skokan R."/>
            <person name="Toyoda A."/>
            <person name="Suzuki Y."/>
            <person name="Kagoshima H."/>
            <person name="Schijlen E."/>
            <person name="Tajeshwar N."/>
            <person name="Catarino B."/>
            <person name="Hetherington A.J."/>
            <person name="Saltykova A."/>
            <person name="Bonnot C."/>
            <person name="Breuninger H."/>
            <person name="Symeonidi A."/>
            <person name="Radhakrishnan G.V."/>
            <person name="Van Nieuwerburgh F."/>
            <person name="Deforce D."/>
            <person name="Chang C."/>
            <person name="Karol K.G."/>
            <person name="Hedrich R."/>
            <person name="Ulvskov P."/>
            <person name="Glockner G."/>
            <person name="Delwiche C.F."/>
            <person name="Petrasek J."/>
            <person name="Van de Peer Y."/>
            <person name="Friml J."/>
            <person name="Beilby M."/>
            <person name="Dolan L."/>
            <person name="Kohara Y."/>
            <person name="Sugano S."/>
            <person name="Fujiyama A."/>
            <person name="Delaux P.-M."/>
            <person name="Quint M."/>
            <person name="TheiBen G."/>
            <person name="Hagemann M."/>
            <person name="Harholt J."/>
            <person name="Dunand C."/>
            <person name="Zachgo S."/>
            <person name="Langdale J."/>
            <person name="Maumus F."/>
            <person name="Straeten D.V.D."/>
            <person name="Gould S.B."/>
            <person name="Rensing S.A."/>
        </authorList>
    </citation>
    <scope>NUCLEOTIDE SEQUENCE [LARGE SCALE GENOMIC DNA]</scope>
    <source>
        <strain evidence="3 4">S276</strain>
    </source>
</reference>
<gene>
    <name evidence="3" type="ORF">CBR_g34465</name>
</gene>
<sequence length="98" mass="9778">MQVSTIALLLLPQATRAATQGGAPPAKANGDVVRSNEEPVDGQHPAALGSSLGTMDVASGSQRLGSGGTQTEQRNGREGHGGGGSSTRLAEREVGRSG</sequence>
<accession>A0A388LIW9</accession>
<evidence type="ECO:0000256" key="1">
    <source>
        <dbReference type="SAM" id="MobiDB-lite"/>
    </source>
</evidence>
<dbReference type="AlphaFoldDB" id="A0A388LIW9"/>
<feature type="compositionally biased region" description="Polar residues" evidence="1">
    <location>
        <begin position="59"/>
        <end position="73"/>
    </location>
</feature>
<keyword evidence="2" id="KW-0732">Signal</keyword>
<evidence type="ECO:0008006" key="5">
    <source>
        <dbReference type="Google" id="ProtNLM"/>
    </source>
</evidence>
<dbReference type="EMBL" id="BFEA01000399">
    <property type="protein sequence ID" value="GBG82183.1"/>
    <property type="molecule type" value="Genomic_DNA"/>
</dbReference>